<dbReference type="AlphaFoldDB" id="A0A8S0PF37"/>
<dbReference type="InterPro" id="IPR003676">
    <property type="entry name" value="SAUR_fam"/>
</dbReference>
<dbReference type="EMBL" id="CACTIH010000064">
    <property type="protein sequence ID" value="CAA2946524.1"/>
    <property type="molecule type" value="Genomic_DNA"/>
</dbReference>
<dbReference type="Proteomes" id="UP000594638">
    <property type="component" value="Unassembled WGS sequence"/>
</dbReference>
<gene>
    <name evidence="2" type="ORF">OLEA9_A082337</name>
</gene>
<dbReference type="Pfam" id="PF02519">
    <property type="entry name" value="Auxin_inducible"/>
    <property type="match status" value="1"/>
</dbReference>
<protein>
    <submittedName>
        <fullName evidence="2">Auxin-responsive SAUR50-like</fullName>
    </submittedName>
</protein>
<reference evidence="2 3" key="1">
    <citation type="submission" date="2019-12" db="EMBL/GenBank/DDBJ databases">
        <authorList>
            <person name="Alioto T."/>
            <person name="Alioto T."/>
            <person name="Gomez Garrido J."/>
        </authorList>
    </citation>
    <scope>NUCLEOTIDE SEQUENCE [LARGE SCALE GENOMIC DNA]</scope>
</reference>
<organism evidence="2 3">
    <name type="scientific">Olea europaea subsp. europaea</name>
    <dbReference type="NCBI Taxonomy" id="158383"/>
    <lineage>
        <taxon>Eukaryota</taxon>
        <taxon>Viridiplantae</taxon>
        <taxon>Streptophyta</taxon>
        <taxon>Embryophyta</taxon>
        <taxon>Tracheophyta</taxon>
        <taxon>Spermatophyta</taxon>
        <taxon>Magnoliopsida</taxon>
        <taxon>eudicotyledons</taxon>
        <taxon>Gunneridae</taxon>
        <taxon>Pentapetalae</taxon>
        <taxon>asterids</taxon>
        <taxon>lamiids</taxon>
        <taxon>Lamiales</taxon>
        <taxon>Oleaceae</taxon>
        <taxon>Oleeae</taxon>
        <taxon>Olea</taxon>
    </lineage>
</organism>
<comment type="caution">
    <text evidence="2">The sequence shown here is derived from an EMBL/GenBank/DDBJ whole genome shotgun (WGS) entry which is preliminary data.</text>
</comment>
<sequence>MIMSERRRGLIMFKHLIKRLQNLLQILHTRLPDLNAGEFEEVEENGMVQDDVKEGHFAILARKNEERGAQRFVVELCLLKHPAFLKLLELAEEEYGFEHKGALVLPCRADELQKILQQIM</sequence>
<dbReference type="OrthoDB" id="1930622at2759"/>
<proteinExistence type="inferred from homology"/>
<dbReference type="PANTHER" id="PTHR31374">
    <property type="entry name" value="AUXIN-INDUCED PROTEIN-LIKE-RELATED"/>
    <property type="match status" value="1"/>
</dbReference>
<evidence type="ECO:0000313" key="3">
    <source>
        <dbReference type="Proteomes" id="UP000594638"/>
    </source>
</evidence>
<keyword evidence="3" id="KW-1185">Reference proteome</keyword>
<comment type="similarity">
    <text evidence="1">Belongs to the ARG7 family.</text>
</comment>
<accession>A0A8S0PF37</accession>
<evidence type="ECO:0000313" key="2">
    <source>
        <dbReference type="EMBL" id="CAA2946524.1"/>
    </source>
</evidence>
<name>A0A8S0PF37_OLEEU</name>
<dbReference type="Gramene" id="OE9A082337T1">
    <property type="protein sequence ID" value="OE9A082337C1"/>
    <property type="gene ID" value="OE9A082337"/>
</dbReference>
<dbReference type="PANTHER" id="PTHR31374:SF16">
    <property type="entry name" value="AUXIN-RESPONSIVE FAMILY PROTEIN"/>
    <property type="match status" value="1"/>
</dbReference>
<evidence type="ECO:0000256" key="1">
    <source>
        <dbReference type="ARBA" id="ARBA00006974"/>
    </source>
</evidence>
<dbReference type="GO" id="GO:0009733">
    <property type="term" value="P:response to auxin"/>
    <property type="evidence" value="ECO:0007669"/>
    <property type="project" value="InterPro"/>
</dbReference>